<dbReference type="SUPFAM" id="SSF82649">
    <property type="entry name" value="SufE/NifU"/>
    <property type="match status" value="1"/>
</dbReference>
<dbReference type="CDD" id="cd06664">
    <property type="entry name" value="IscU_like"/>
    <property type="match status" value="1"/>
</dbReference>
<gene>
    <name evidence="4" type="ORF">HNR45_000269</name>
</gene>
<keyword evidence="5" id="KW-1185">Reference proteome</keyword>
<dbReference type="PANTHER" id="PTHR10093">
    <property type="entry name" value="IRON-SULFUR CLUSTER ASSEMBLY ENZYME NIFU HOMOLOG"/>
    <property type="match status" value="1"/>
</dbReference>
<dbReference type="Pfam" id="PF01592">
    <property type="entry name" value="NifU_N"/>
    <property type="match status" value="1"/>
</dbReference>
<feature type="region of interest" description="Disordered" evidence="2">
    <location>
        <begin position="17"/>
        <end position="36"/>
    </location>
</feature>
<dbReference type="Proteomes" id="UP000591941">
    <property type="component" value="Unassembled WGS sequence"/>
</dbReference>
<dbReference type="GO" id="GO:0051536">
    <property type="term" value="F:iron-sulfur cluster binding"/>
    <property type="evidence" value="ECO:0007669"/>
    <property type="project" value="InterPro"/>
</dbReference>
<dbReference type="Gene3D" id="3.90.1010.10">
    <property type="match status" value="1"/>
</dbReference>
<sequence>MNLQQLYTDLILEHNQDPRNHRPLTNATVTEHGHNPNCGDDLTMNAIITDGIVEDIAYEGQGCAISQASASMLCDVVRGKSVKEAKACIERFIRLIQREELNEEERESLEEAIVLENVSQLPARVKCAVLAWHTLDEAMKKIEA</sequence>
<name>A0A841R289_9FIRM</name>
<reference evidence="4 5" key="1">
    <citation type="submission" date="2020-08" db="EMBL/GenBank/DDBJ databases">
        <title>Genomic Encyclopedia of Type Strains, Phase IV (KMG-IV): sequencing the most valuable type-strain genomes for metagenomic binning, comparative biology and taxonomic classification.</title>
        <authorList>
            <person name="Goeker M."/>
        </authorList>
    </citation>
    <scope>NUCLEOTIDE SEQUENCE [LARGE SCALE GENOMIC DNA]</scope>
    <source>
        <strain evidence="4 5">DSM 21255</strain>
    </source>
</reference>
<accession>A0A841R289</accession>
<evidence type="ECO:0000313" key="5">
    <source>
        <dbReference type="Proteomes" id="UP000591941"/>
    </source>
</evidence>
<dbReference type="GeneID" id="93485559"/>
<dbReference type="EMBL" id="JACHHI010000001">
    <property type="protein sequence ID" value="MBB6477247.1"/>
    <property type="molecule type" value="Genomic_DNA"/>
</dbReference>
<organism evidence="4 5">
    <name type="scientific">Negativicoccus succinicivorans</name>
    <dbReference type="NCBI Taxonomy" id="620903"/>
    <lineage>
        <taxon>Bacteria</taxon>
        <taxon>Bacillati</taxon>
        <taxon>Bacillota</taxon>
        <taxon>Negativicutes</taxon>
        <taxon>Veillonellales</taxon>
        <taxon>Veillonellaceae</taxon>
        <taxon>Negativicoccus</taxon>
    </lineage>
</organism>
<dbReference type="AlphaFoldDB" id="A0A841R289"/>
<evidence type="ECO:0000259" key="3">
    <source>
        <dbReference type="Pfam" id="PF01592"/>
    </source>
</evidence>
<comment type="caution">
    <text evidence="4">The sequence shown here is derived from an EMBL/GenBank/DDBJ whole genome shotgun (WGS) entry which is preliminary data.</text>
</comment>
<dbReference type="FunFam" id="3.90.1010.10:FF:000002">
    <property type="entry name" value="Iron-sulfur cluster assembly scaffold protein NifU"/>
    <property type="match status" value="1"/>
</dbReference>
<dbReference type="GO" id="GO:0016226">
    <property type="term" value="P:iron-sulfur cluster assembly"/>
    <property type="evidence" value="ECO:0007669"/>
    <property type="project" value="InterPro"/>
</dbReference>
<evidence type="ECO:0000313" key="4">
    <source>
        <dbReference type="EMBL" id="MBB6477247.1"/>
    </source>
</evidence>
<protein>
    <submittedName>
        <fullName evidence="4">Nitrogen fixation NifU-like protein</fullName>
    </submittedName>
</protein>
<dbReference type="NCBIfam" id="TIGR01994">
    <property type="entry name" value="SUF_scaf_2"/>
    <property type="match status" value="1"/>
</dbReference>
<dbReference type="InterPro" id="IPR002871">
    <property type="entry name" value="NIF_FeS_clus_asmbl_NifU_N"/>
</dbReference>
<dbReference type="RefSeq" id="WP_024048984.1">
    <property type="nucleotide sequence ID" value="NZ_CABWNB010000001.1"/>
</dbReference>
<proteinExistence type="inferred from homology"/>
<evidence type="ECO:0000256" key="1">
    <source>
        <dbReference type="ARBA" id="ARBA00006420"/>
    </source>
</evidence>
<feature type="domain" description="NIF system FeS cluster assembly NifU N-terminal" evidence="3">
    <location>
        <begin position="7"/>
        <end position="87"/>
    </location>
</feature>
<evidence type="ECO:0000256" key="2">
    <source>
        <dbReference type="SAM" id="MobiDB-lite"/>
    </source>
</evidence>
<dbReference type="OrthoDB" id="9804157at2"/>
<dbReference type="GO" id="GO:0005506">
    <property type="term" value="F:iron ion binding"/>
    <property type="evidence" value="ECO:0007669"/>
    <property type="project" value="InterPro"/>
</dbReference>
<comment type="similarity">
    <text evidence="1">Belongs to the NifU family.</text>
</comment>